<dbReference type="PROSITE" id="PS51257">
    <property type="entry name" value="PROKAR_LIPOPROTEIN"/>
    <property type="match status" value="1"/>
</dbReference>
<proteinExistence type="predicted"/>
<accession>A0A933MKF5</accession>
<dbReference type="InterPro" id="IPR002560">
    <property type="entry name" value="Transposase_DDE"/>
</dbReference>
<sequence>MKSSTRPSKFLILVYQLAAGCRRLLYVGDSRKVKTLLRFFVRLGQERCRGIAATCSDLWKPYLKVLRKKAPAVLMVLDRFHIMQYLNYARDTIRRQETHELKRKGRMPLLENNRRYILKNKENQTEKQLARLSELLWHNLKTTRSYLLKVALLPARLPMPKRPRAGRP</sequence>
<reference evidence="2" key="1">
    <citation type="submission" date="2020-07" db="EMBL/GenBank/DDBJ databases">
        <title>Huge and variable diversity of episymbiotic CPR bacteria and DPANN archaea in groundwater ecosystems.</title>
        <authorList>
            <person name="He C.Y."/>
            <person name="Keren R."/>
            <person name="Whittaker M."/>
            <person name="Farag I.F."/>
            <person name="Doudna J."/>
            <person name="Cate J.H.D."/>
            <person name="Banfield J.F."/>
        </authorList>
    </citation>
    <scope>NUCLEOTIDE SEQUENCE</scope>
    <source>
        <strain evidence="2">NC_groundwater_1520_Pr4_B-0.1um_53_5</strain>
    </source>
</reference>
<protein>
    <submittedName>
        <fullName evidence="2">Transposase</fullName>
    </submittedName>
</protein>
<dbReference type="EMBL" id="JACQXR010000148">
    <property type="protein sequence ID" value="MBI4727699.1"/>
    <property type="molecule type" value="Genomic_DNA"/>
</dbReference>
<gene>
    <name evidence="2" type="ORF">HY768_10865</name>
</gene>
<evidence type="ECO:0000313" key="2">
    <source>
        <dbReference type="EMBL" id="MBI4727699.1"/>
    </source>
</evidence>
<dbReference type="PANTHER" id="PTHR33498:SF1">
    <property type="entry name" value="TRANSPOSASE FOR INSERTION SEQUENCE ELEMENT IS1557"/>
    <property type="match status" value="1"/>
</dbReference>
<dbReference type="Proteomes" id="UP000736328">
    <property type="component" value="Unassembled WGS sequence"/>
</dbReference>
<evidence type="ECO:0000313" key="3">
    <source>
        <dbReference type="Proteomes" id="UP000736328"/>
    </source>
</evidence>
<evidence type="ECO:0000259" key="1">
    <source>
        <dbReference type="Pfam" id="PF01610"/>
    </source>
</evidence>
<organism evidence="2 3">
    <name type="scientific">candidate division TA06 bacterium</name>
    <dbReference type="NCBI Taxonomy" id="2250710"/>
    <lineage>
        <taxon>Bacteria</taxon>
        <taxon>Bacteria division TA06</taxon>
    </lineage>
</organism>
<comment type="caution">
    <text evidence="2">The sequence shown here is derived from an EMBL/GenBank/DDBJ whole genome shotgun (WGS) entry which is preliminary data.</text>
</comment>
<dbReference type="Pfam" id="PF01610">
    <property type="entry name" value="DDE_Tnp_ISL3"/>
    <property type="match status" value="1"/>
</dbReference>
<dbReference type="InterPro" id="IPR047951">
    <property type="entry name" value="Transpos_ISL3"/>
</dbReference>
<feature type="domain" description="Transposase IS204/IS1001/IS1096/IS1165 DDE" evidence="1">
    <location>
        <begin position="6"/>
        <end position="152"/>
    </location>
</feature>
<dbReference type="AlphaFoldDB" id="A0A933MKF5"/>
<name>A0A933MKF5_UNCT6</name>
<dbReference type="PANTHER" id="PTHR33498">
    <property type="entry name" value="TRANSPOSASE FOR INSERTION SEQUENCE ELEMENT IS1557"/>
    <property type="match status" value="1"/>
</dbReference>